<keyword evidence="2" id="KW-0689">Ribosomal protein</keyword>
<dbReference type="Pfam" id="PF00189">
    <property type="entry name" value="Ribosomal_S3_C"/>
    <property type="match status" value="1"/>
</dbReference>
<sequence>MGPIAGRLDPEKIARVEWVREGGVTLQTIGAKIDYCSYTIKTIYWILGIKIWIFSDKK</sequence>
<evidence type="ECO:0000256" key="3">
    <source>
        <dbReference type="ARBA" id="ARBA00023274"/>
    </source>
</evidence>
<dbReference type="PANTHER" id="PTHR11760:SF19">
    <property type="entry name" value="SMALL RIBOSOMAL SUBUNIT PROTEIN US3C"/>
    <property type="match status" value="1"/>
</dbReference>
<reference evidence="5" key="1">
    <citation type="submission" date="2016-02" db="EMBL/GenBank/DDBJ databases">
        <title>WGS assembly of Manihot esculenta.</title>
        <authorList>
            <person name="Bredeson J.V."/>
            <person name="Prochnik S.E."/>
            <person name="Lyons J.B."/>
            <person name="Schmutz J."/>
            <person name="Grimwood J."/>
            <person name="Vrebalov J."/>
            <person name="Bart R.S."/>
            <person name="Amuge T."/>
            <person name="Ferguson M.E."/>
            <person name="Green R."/>
            <person name="Putnam N."/>
            <person name="Stites J."/>
            <person name="Rounsley S."/>
            <person name="Rokhsar D.S."/>
        </authorList>
    </citation>
    <scope>NUCLEOTIDE SEQUENCE [LARGE SCALE GENOMIC DNA]</scope>
    <source>
        <tissue evidence="5">Leaf</tissue>
    </source>
</reference>
<keyword evidence="3" id="KW-0687">Ribonucleoprotein</keyword>
<dbReference type="AlphaFoldDB" id="A0A2C9WH41"/>
<evidence type="ECO:0000259" key="4">
    <source>
        <dbReference type="Pfam" id="PF00189"/>
    </source>
</evidence>
<dbReference type="SUPFAM" id="SSF54821">
    <property type="entry name" value="Ribosomal protein S3 C-terminal domain"/>
    <property type="match status" value="1"/>
</dbReference>
<organism evidence="5">
    <name type="scientific">Manihot esculenta</name>
    <name type="common">Cassava</name>
    <name type="synonym">Jatropha manihot</name>
    <dbReference type="NCBI Taxonomy" id="3983"/>
    <lineage>
        <taxon>Eukaryota</taxon>
        <taxon>Viridiplantae</taxon>
        <taxon>Streptophyta</taxon>
        <taxon>Embryophyta</taxon>
        <taxon>Tracheophyta</taxon>
        <taxon>Spermatophyta</taxon>
        <taxon>Magnoliopsida</taxon>
        <taxon>eudicotyledons</taxon>
        <taxon>Gunneridae</taxon>
        <taxon>Pentapetalae</taxon>
        <taxon>rosids</taxon>
        <taxon>fabids</taxon>
        <taxon>Malpighiales</taxon>
        <taxon>Euphorbiaceae</taxon>
        <taxon>Crotonoideae</taxon>
        <taxon>Manihoteae</taxon>
        <taxon>Manihot</taxon>
    </lineage>
</organism>
<gene>
    <name evidence="5" type="ORF">MANES_01G022200</name>
</gene>
<name>A0A2C9WH41_MANES</name>
<dbReference type="GO" id="GO:0005840">
    <property type="term" value="C:ribosome"/>
    <property type="evidence" value="ECO:0007669"/>
    <property type="project" value="UniProtKB-KW"/>
</dbReference>
<dbReference type="Gene3D" id="3.30.1140.32">
    <property type="entry name" value="Ribosomal protein S3, C-terminal domain"/>
    <property type="match status" value="1"/>
</dbReference>
<dbReference type="PANTHER" id="PTHR11760">
    <property type="entry name" value="30S/40S RIBOSOMAL PROTEIN S3"/>
    <property type="match status" value="1"/>
</dbReference>
<evidence type="ECO:0000256" key="1">
    <source>
        <dbReference type="ARBA" id="ARBA00010761"/>
    </source>
</evidence>
<dbReference type="InterPro" id="IPR036419">
    <property type="entry name" value="Ribosomal_S3_C_sf"/>
</dbReference>
<dbReference type="EMBL" id="CM004387">
    <property type="protein sequence ID" value="OAY59308.1"/>
    <property type="molecule type" value="Genomic_DNA"/>
</dbReference>
<evidence type="ECO:0000256" key="2">
    <source>
        <dbReference type="ARBA" id="ARBA00022980"/>
    </source>
</evidence>
<accession>A0A2C9WH41</accession>
<dbReference type="STRING" id="3983.A0A2C9WH41"/>
<dbReference type="GO" id="GO:0006412">
    <property type="term" value="P:translation"/>
    <property type="evidence" value="ECO:0007669"/>
    <property type="project" value="InterPro"/>
</dbReference>
<protein>
    <recommendedName>
        <fullName evidence="4">Small ribosomal subunit protein uS3 C-terminal domain-containing protein</fullName>
    </recommendedName>
</protein>
<dbReference type="GO" id="GO:0003735">
    <property type="term" value="F:structural constituent of ribosome"/>
    <property type="evidence" value="ECO:0007669"/>
    <property type="project" value="InterPro"/>
</dbReference>
<evidence type="ECO:0000313" key="5">
    <source>
        <dbReference type="EMBL" id="OAY59308.1"/>
    </source>
</evidence>
<dbReference type="GO" id="GO:1990904">
    <property type="term" value="C:ribonucleoprotein complex"/>
    <property type="evidence" value="ECO:0007669"/>
    <property type="project" value="UniProtKB-KW"/>
</dbReference>
<dbReference type="InterPro" id="IPR057258">
    <property type="entry name" value="Ribosomal_uS3"/>
</dbReference>
<proteinExistence type="inferred from homology"/>
<dbReference type="InterPro" id="IPR001351">
    <property type="entry name" value="Ribosomal_uS3_C"/>
</dbReference>
<comment type="similarity">
    <text evidence="1">Belongs to the universal ribosomal protein uS3 family.</text>
</comment>
<feature type="domain" description="Small ribosomal subunit protein uS3 C-terminal" evidence="4">
    <location>
        <begin position="4"/>
        <end position="53"/>
    </location>
</feature>